<dbReference type="EMBL" id="ACIM02000001">
    <property type="protein sequence ID" value="EEW96705.1"/>
    <property type="molecule type" value="Genomic_DNA"/>
</dbReference>
<keyword evidence="7 15" id="KW-0378">Hydrolase</keyword>
<dbReference type="InterPro" id="IPR050202">
    <property type="entry name" value="Cyt/Deoxycyt_deaminase"/>
</dbReference>
<dbReference type="NCBIfam" id="NF004064">
    <property type="entry name" value="PRK05578.1"/>
    <property type="match status" value="1"/>
</dbReference>
<evidence type="ECO:0000256" key="1">
    <source>
        <dbReference type="ARBA" id="ARBA00001947"/>
    </source>
</evidence>
<feature type="active site" description="Proton donor" evidence="12">
    <location>
        <position position="58"/>
    </location>
</feature>
<feature type="domain" description="CMP/dCMP-type deaminase" evidence="16">
    <location>
        <begin position="4"/>
        <end position="129"/>
    </location>
</feature>
<sequence length="138" mass="14381">MMGNEAAALVSAALAARKNAYVPYSGYPVGAAVLGEDGNIFTGCNVENVSYPAGMCAERNAIGSAVTAGYTSFQGIAVAGSDKGFTMPCGICRQVIAEFHIPVVIVAKDEDHYKIFDGSKLLPHAFEEGCLKTGERNG</sequence>
<reference evidence="17" key="1">
    <citation type="submission" date="2009-09" db="EMBL/GenBank/DDBJ databases">
        <authorList>
            <person name="Weinstock G."/>
            <person name="Sodergren E."/>
            <person name="Clifton S."/>
            <person name="Fulton L."/>
            <person name="Fulton B."/>
            <person name="Courtney L."/>
            <person name="Fronick C."/>
            <person name="Harrison M."/>
            <person name="Strong C."/>
            <person name="Farmer C."/>
            <person name="Delahaunty K."/>
            <person name="Markovic C."/>
            <person name="Hall O."/>
            <person name="Minx P."/>
            <person name="Tomlinson C."/>
            <person name="Mitreva M."/>
            <person name="Nelson J."/>
            <person name="Hou S."/>
            <person name="Wollam A."/>
            <person name="Pepin K.H."/>
            <person name="Johnson M."/>
            <person name="Bhonagiri V."/>
            <person name="Nash W.E."/>
            <person name="Warren W."/>
            <person name="Chinwalla A."/>
            <person name="Mardis E.R."/>
            <person name="Wilson R.K."/>
        </authorList>
    </citation>
    <scope>NUCLEOTIDE SEQUENCE [LARGE SCALE GENOMIC DNA]</scope>
    <source>
        <strain evidence="17">DSM 15470</strain>
    </source>
</reference>
<dbReference type="GO" id="GO:0072527">
    <property type="term" value="P:pyrimidine-containing compound metabolic process"/>
    <property type="evidence" value="ECO:0007669"/>
    <property type="project" value="UniProtKB-ARBA"/>
</dbReference>
<dbReference type="CDD" id="cd01283">
    <property type="entry name" value="cytidine_deaminase"/>
    <property type="match status" value="1"/>
</dbReference>
<comment type="similarity">
    <text evidence="3 15">Belongs to the cytidine and deoxycytidylate deaminase family.</text>
</comment>
<dbReference type="eggNOG" id="COG0295">
    <property type="taxonomic scope" value="Bacteria"/>
</dbReference>
<evidence type="ECO:0000259" key="16">
    <source>
        <dbReference type="PROSITE" id="PS51747"/>
    </source>
</evidence>
<keyword evidence="8 14" id="KW-0862">Zinc</keyword>
<dbReference type="InterPro" id="IPR002125">
    <property type="entry name" value="CMP_dCMP_dom"/>
</dbReference>
<dbReference type="InterPro" id="IPR016192">
    <property type="entry name" value="APOBEC/CMP_deaminase_Zn-bd"/>
</dbReference>
<dbReference type="SUPFAM" id="SSF53927">
    <property type="entry name" value="Cytidine deaminase-like"/>
    <property type="match status" value="1"/>
</dbReference>
<evidence type="ECO:0000256" key="6">
    <source>
        <dbReference type="ARBA" id="ARBA00022723"/>
    </source>
</evidence>
<dbReference type="GO" id="GO:0042802">
    <property type="term" value="F:identical protein binding"/>
    <property type="evidence" value="ECO:0007669"/>
    <property type="project" value="UniProtKB-ARBA"/>
</dbReference>
<dbReference type="InterPro" id="IPR016193">
    <property type="entry name" value="Cytidine_deaminase-like"/>
</dbReference>
<dbReference type="HOGENOM" id="CLU_097262_0_1_9"/>
<evidence type="ECO:0000256" key="7">
    <source>
        <dbReference type="ARBA" id="ARBA00022801"/>
    </source>
</evidence>
<evidence type="ECO:0000256" key="5">
    <source>
        <dbReference type="ARBA" id="ARBA00018266"/>
    </source>
</evidence>
<dbReference type="NCBIfam" id="TIGR01354">
    <property type="entry name" value="cyt_deam_tetra"/>
    <property type="match status" value="1"/>
</dbReference>
<dbReference type="GO" id="GO:0005829">
    <property type="term" value="C:cytosol"/>
    <property type="evidence" value="ECO:0007669"/>
    <property type="project" value="TreeGrafter"/>
</dbReference>
<dbReference type="OrthoDB" id="9795347at2"/>
<dbReference type="EC" id="3.5.4.5" evidence="4 15"/>
<dbReference type="GO" id="GO:0004126">
    <property type="term" value="F:cytidine deaminase activity"/>
    <property type="evidence" value="ECO:0007669"/>
    <property type="project" value="UniProtKB-UniRule"/>
</dbReference>
<evidence type="ECO:0000313" key="17">
    <source>
        <dbReference type="EMBL" id="EEW96705.1"/>
    </source>
</evidence>
<dbReference type="GO" id="GO:0008270">
    <property type="term" value="F:zinc ion binding"/>
    <property type="evidence" value="ECO:0007669"/>
    <property type="project" value="UniProtKB-UniRule"/>
</dbReference>
<dbReference type="STRING" id="592028.GCWU000321_00668"/>
<protein>
    <recommendedName>
        <fullName evidence="5 15">Cytidine deaminase</fullName>
        <ecNumber evidence="4 15">3.5.4.5</ecNumber>
    </recommendedName>
    <alternativeName>
        <fullName evidence="9 15">Cytidine aminohydrolase</fullName>
    </alternativeName>
</protein>
<evidence type="ECO:0000256" key="2">
    <source>
        <dbReference type="ARBA" id="ARBA00003949"/>
    </source>
</evidence>
<feature type="binding site" evidence="14">
    <location>
        <position position="56"/>
    </location>
    <ligand>
        <name>Zn(2+)</name>
        <dbReference type="ChEBI" id="CHEBI:29105"/>
        <note>catalytic</note>
    </ligand>
</feature>
<dbReference type="PANTHER" id="PTHR11644:SF2">
    <property type="entry name" value="CYTIDINE DEAMINASE"/>
    <property type="match status" value="1"/>
</dbReference>
<feature type="binding site" evidence="14">
    <location>
        <position position="89"/>
    </location>
    <ligand>
        <name>Zn(2+)</name>
        <dbReference type="ChEBI" id="CHEBI:29105"/>
        <note>catalytic</note>
    </ligand>
</feature>
<dbReference type="PROSITE" id="PS51747">
    <property type="entry name" value="CYT_DCMP_DEAMINASES_2"/>
    <property type="match status" value="1"/>
</dbReference>
<dbReference type="GeneID" id="78277385"/>
<evidence type="ECO:0000256" key="14">
    <source>
        <dbReference type="PIRSR" id="PIRSR606262-3"/>
    </source>
</evidence>
<comment type="catalytic activity">
    <reaction evidence="10 15">
        <text>2'-deoxycytidine + H2O + H(+) = 2'-deoxyuridine + NH4(+)</text>
        <dbReference type="Rhea" id="RHEA:13433"/>
        <dbReference type="ChEBI" id="CHEBI:15377"/>
        <dbReference type="ChEBI" id="CHEBI:15378"/>
        <dbReference type="ChEBI" id="CHEBI:15698"/>
        <dbReference type="ChEBI" id="CHEBI:16450"/>
        <dbReference type="ChEBI" id="CHEBI:28938"/>
        <dbReference type="EC" id="3.5.4.5"/>
    </reaction>
</comment>
<proteinExistence type="inferred from homology"/>
<evidence type="ECO:0000256" key="13">
    <source>
        <dbReference type="PIRSR" id="PIRSR606262-2"/>
    </source>
</evidence>
<comment type="catalytic activity">
    <reaction evidence="11 15">
        <text>cytidine + H2O + H(+) = uridine + NH4(+)</text>
        <dbReference type="Rhea" id="RHEA:16069"/>
        <dbReference type="ChEBI" id="CHEBI:15377"/>
        <dbReference type="ChEBI" id="CHEBI:15378"/>
        <dbReference type="ChEBI" id="CHEBI:16704"/>
        <dbReference type="ChEBI" id="CHEBI:17562"/>
        <dbReference type="ChEBI" id="CHEBI:28938"/>
        <dbReference type="EC" id="3.5.4.5"/>
    </reaction>
</comment>
<comment type="cofactor">
    <cofactor evidence="1 14 15">
        <name>Zn(2+)</name>
        <dbReference type="ChEBI" id="CHEBI:29105"/>
    </cofactor>
</comment>
<dbReference type="FunFam" id="3.40.140.10:FF:000008">
    <property type="entry name" value="Cytidine deaminase"/>
    <property type="match status" value="1"/>
</dbReference>
<feature type="binding site" evidence="13">
    <location>
        <begin position="45"/>
        <end position="51"/>
    </location>
    <ligand>
        <name>substrate</name>
    </ligand>
</feature>
<dbReference type="RefSeq" id="WP_007069638.1">
    <property type="nucleotide sequence ID" value="NZ_GG698602.1"/>
</dbReference>
<dbReference type="PANTHER" id="PTHR11644">
    <property type="entry name" value="CYTIDINE DEAMINASE"/>
    <property type="match status" value="1"/>
</dbReference>
<evidence type="ECO:0000256" key="10">
    <source>
        <dbReference type="ARBA" id="ARBA00049252"/>
    </source>
</evidence>
<evidence type="ECO:0000313" key="18">
    <source>
        <dbReference type="Proteomes" id="UP000004736"/>
    </source>
</evidence>
<comment type="function">
    <text evidence="2 15">This enzyme scavenges exogenous and endogenous cytidine and 2'-deoxycytidine for UMP synthesis.</text>
</comment>
<dbReference type="PROSITE" id="PS00903">
    <property type="entry name" value="CYT_DCMP_DEAMINASES_1"/>
    <property type="match status" value="1"/>
</dbReference>
<dbReference type="AlphaFoldDB" id="C9LMB9"/>
<evidence type="ECO:0000256" key="15">
    <source>
        <dbReference type="RuleBase" id="RU364006"/>
    </source>
</evidence>
<evidence type="ECO:0000256" key="9">
    <source>
        <dbReference type="ARBA" id="ARBA00032005"/>
    </source>
</evidence>
<gene>
    <name evidence="17" type="primary">cdd</name>
    <name evidence="17" type="ORF">GCWU000321_00668</name>
</gene>
<keyword evidence="18" id="KW-1185">Reference proteome</keyword>
<evidence type="ECO:0000256" key="4">
    <source>
        <dbReference type="ARBA" id="ARBA00012783"/>
    </source>
</evidence>
<evidence type="ECO:0000256" key="11">
    <source>
        <dbReference type="ARBA" id="ARBA00049558"/>
    </source>
</evidence>
<keyword evidence="6 14" id="KW-0479">Metal-binding</keyword>
<dbReference type="InterPro" id="IPR006262">
    <property type="entry name" value="Cyt_deam_tetra"/>
</dbReference>
<dbReference type="Gene3D" id="3.40.140.10">
    <property type="entry name" value="Cytidine Deaminase, domain 2"/>
    <property type="match status" value="1"/>
</dbReference>
<evidence type="ECO:0000256" key="12">
    <source>
        <dbReference type="PIRSR" id="PIRSR606262-1"/>
    </source>
</evidence>
<organism evidence="17 18">
    <name type="scientific">Dialister invisus DSM 15470</name>
    <dbReference type="NCBI Taxonomy" id="592028"/>
    <lineage>
        <taxon>Bacteria</taxon>
        <taxon>Bacillati</taxon>
        <taxon>Bacillota</taxon>
        <taxon>Negativicutes</taxon>
        <taxon>Veillonellales</taxon>
        <taxon>Veillonellaceae</taxon>
        <taxon>Dialister</taxon>
    </lineage>
</organism>
<name>C9LMB9_9FIRM</name>
<accession>C9LMB9</accession>
<dbReference type="Pfam" id="PF00383">
    <property type="entry name" value="dCMP_cyt_deam_1"/>
    <property type="match status" value="1"/>
</dbReference>
<feature type="binding site" evidence="14">
    <location>
        <position position="92"/>
    </location>
    <ligand>
        <name>Zn(2+)</name>
        <dbReference type="ChEBI" id="CHEBI:29105"/>
        <note>catalytic</note>
    </ligand>
</feature>
<dbReference type="Proteomes" id="UP000004736">
    <property type="component" value="Unassembled WGS sequence"/>
</dbReference>
<comment type="caution">
    <text evidence="17">The sequence shown here is derived from an EMBL/GenBank/DDBJ whole genome shotgun (WGS) entry which is preliminary data.</text>
</comment>
<evidence type="ECO:0000256" key="8">
    <source>
        <dbReference type="ARBA" id="ARBA00022833"/>
    </source>
</evidence>
<dbReference type="GO" id="GO:0055086">
    <property type="term" value="P:nucleobase-containing small molecule metabolic process"/>
    <property type="evidence" value="ECO:0007669"/>
    <property type="project" value="UniProtKB-ARBA"/>
</dbReference>
<evidence type="ECO:0000256" key="3">
    <source>
        <dbReference type="ARBA" id="ARBA00006576"/>
    </source>
</evidence>